<comment type="caution">
    <text evidence="9">The sequence shown here is derived from an EMBL/GenBank/DDBJ whole genome shotgun (WGS) entry which is preliminary data.</text>
</comment>
<evidence type="ECO:0000313" key="9">
    <source>
        <dbReference type="EMBL" id="EIM05025.1"/>
    </source>
</evidence>
<dbReference type="GO" id="GO:0005524">
    <property type="term" value="F:ATP binding"/>
    <property type="evidence" value="ECO:0007669"/>
    <property type="project" value="UniProtKB-KW"/>
</dbReference>
<keyword evidence="1" id="KW-0808">Transferase</keyword>
<evidence type="ECO:0000259" key="8">
    <source>
        <dbReference type="PROSITE" id="PS51459"/>
    </source>
</evidence>
<name>A0AA87LSZ8_9BACL</name>
<evidence type="ECO:0000256" key="6">
    <source>
        <dbReference type="ARBA" id="ARBA00047939"/>
    </source>
</evidence>
<dbReference type="RefSeq" id="WP_006831611.1">
    <property type="nucleotide sequence ID" value="NZ_AJYB01000101.1"/>
</dbReference>
<evidence type="ECO:0000256" key="4">
    <source>
        <dbReference type="ARBA" id="ARBA00022840"/>
    </source>
</evidence>
<dbReference type="PANTHER" id="PTHR39560">
    <property type="entry name" value="PROTEIN ADENYLYLTRANSFERASE FIC-RELATED"/>
    <property type="match status" value="1"/>
</dbReference>
<dbReference type="EC" id="2.7.7.108" evidence="5"/>
<protein>
    <recommendedName>
        <fullName evidence="5">protein adenylyltransferase</fullName>
        <ecNumber evidence="5">2.7.7.108</ecNumber>
    </recommendedName>
</protein>
<keyword evidence="2" id="KW-0548">Nucleotidyltransferase</keyword>
<sequence length="243" mass="28282">MDPYVYPQTNILINKLGIQNEQELITIEAQFLIAGIIDIHSIADQIDFCDFTSIQKIHRYLFQSLYVWSGEFRTINIFKSERILDGLSIIYSNKDQIQHDLTHVFKWANKIDWTSSNTQLASNFVKFMTDLWRIHPFREGNTRTVSIFIKLFADYNSIEFNEQLLSQNAAYLRNALVLAAVEEAPEIEHLDKIITDALGFTRSHSSILDNSTSEKYQSIRDYDVSTYEEKPFTMDSDIDKTDK</sequence>
<dbReference type="Proteomes" id="UP000004725">
    <property type="component" value="Unassembled WGS sequence"/>
</dbReference>
<proteinExistence type="predicted"/>
<dbReference type="Pfam" id="PF02661">
    <property type="entry name" value="Fic"/>
    <property type="match status" value="1"/>
</dbReference>
<keyword evidence="3" id="KW-0547">Nucleotide-binding</keyword>
<accession>A0AA87LSZ8</accession>
<dbReference type="GO" id="GO:0070733">
    <property type="term" value="F:AMPylase activity"/>
    <property type="evidence" value="ECO:0007669"/>
    <property type="project" value="UniProtKB-EC"/>
</dbReference>
<evidence type="ECO:0000256" key="3">
    <source>
        <dbReference type="ARBA" id="ARBA00022741"/>
    </source>
</evidence>
<evidence type="ECO:0000256" key="1">
    <source>
        <dbReference type="ARBA" id="ARBA00022679"/>
    </source>
</evidence>
<comment type="catalytic activity">
    <reaction evidence="6">
        <text>L-threonyl-[protein] + ATP = 3-O-(5'-adenylyl)-L-threonyl-[protein] + diphosphate</text>
        <dbReference type="Rhea" id="RHEA:54292"/>
        <dbReference type="Rhea" id="RHEA-COMP:11060"/>
        <dbReference type="Rhea" id="RHEA-COMP:13847"/>
        <dbReference type="ChEBI" id="CHEBI:30013"/>
        <dbReference type="ChEBI" id="CHEBI:30616"/>
        <dbReference type="ChEBI" id="CHEBI:33019"/>
        <dbReference type="ChEBI" id="CHEBI:138113"/>
        <dbReference type="EC" id="2.7.7.108"/>
    </reaction>
</comment>
<evidence type="ECO:0000256" key="5">
    <source>
        <dbReference type="ARBA" id="ARBA00034531"/>
    </source>
</evidence>
<dbReference type="PANTHER" id="PTHR39560:SF1">
    <property type="entry name" value="PROTEIN ADENYLYLTRANSFERASE FIC-RELATED"/>
    <property type="match status" value="1"/>
</dbReference>
<dbReference type="AlphaFoldDB" id="A0AA87LSZ8"/>
<dbReference type="InterPro" id="IPR003812">
    <property type="entry name" value="Fido"/>
</dbReference>
<feature type="domain" description="Fido" evidence="8">
    <location>
        <begin position="49"/>
        <end position="196"/>
    </location>
</feature>
<dbReference type="PROSITE" id="PS51459">
    <property type="entry name" value="FIDO"/>
    <property type="match status" value="1"/>
</dbReference>
<dbReference type="SUPFAM" id="SSF140931">
    <property type="entry name" value="Fic-like"/>
    <property type="match status" value="1"/>
</dbReference>
<evidence type="ECO:0000256" key="2">
    <source>
        <dbReference type="ARBA" id="ARBA00022695"/>
    </source>
</evidence>
<keyword evidence="4" id="KW-0067">ATP-binding</keyword>
<dbReference type="Gene3D" id="1.10.3290.10">
    <property type="entry name" value="Fido-like domain"/>
    <property type="match status" value="1"/>
</dbReference>
<comment type="catalytic activity">
    <reaction evidence="7">
        <text>L-tyrosyl-[protein] + ATP = O-(5'-adenylyl)-L-tyrosyl-[protein] + diphosphate</text>
        <dbReference type="Rhea" id="RHEA:54288"/>
        <dbReference type="Rhea" id="RHEA-COMP:10136"/>
        <dbReference type="Rhea" id="RHEA-COMP:13846"/>
        <dbReference type="ChEBI" id="CHEBI:30616"/>
        <dbReference type="ChEBI" id="CHEBI:33019"/>
        <dbReference type="ChEBI" id="CHEBI:46858"/>
        <dbReference type="ChEBI" id="CHEBI:83624"/>
        <dbReference type="EC" id="2.7.7.108"/>
    </reaction>
</comment>
<gene>
    <name evidence="9" type="ORF">A1A1_18392</name>
</gene>
<organism evidence="9 10">
    <name type="scientific">Planococcus antarcticus DSM 14505</name>
    <dbReference type="NCBI Taxonomy" id="1185653"/>
    <lineage>
        <taxon>Bacteria</taxon>
        <taxon>Bacillati</taxon>
        <taxon>Bacillota</taxon>
        <taxon>Bacilli</taxon>
        <taxon>Bacillales</taxon>
        <taxon>Caryophanaceae</taxon>
        <taxon>Planococcus</taxon>
    </lineage>
</organism>
<dbReference type="InterPro" id="IPR036597">
    <property type="entry name" value="Fido-like_dom_sf"/>
</dbReference>
<evidence type="ECO:0000256" key="7">
    <source>
        <dbReference type="ARBA" id="ARBA00048696"/>
    </source>
</evidence>
<reference evidence="9 10" key="1">
    <citation type="journal article" date="2012" name="J. Bacteriol.">
        <title>Genome Sequence of the Antarctic Psychrophile Bacterium Planococcus antarcticus DSM 14505.</title>
        <authorList>
            <person name="Margolles A."/>
            <person name="Gueimonde M."/>
            <person name="Sanchez B."/>
        </authorList>
    </citation>
    <scope>NUCLEOTIDE SEQUENCE [LARGE SCALE GENOMIC DNA]</scope>
    <source>
        <strain evidence="9 10">DSM 14505</strain>
    </source>
</reference>
<dbReference type="EMBL" id="AJYB01000101">
    <property type="protein sequence ID" value="EIM05025.1"/>
    <property type="molecule type" value="Genomic_DNA"/>
</dbReference>
<dbReference type="GO" id="GO:0051302">
    <property type="term" value="P:regulation of cell division"/>
    <property type="evidence" value="ECO:0007669"/>
    <property type="project" value="TreeGrafter"/>
</dbReference>
<evidence type="ECO:0000313" key="10">
    <source>
        <dbReference type="Proteomes" id="UP000004725"/>
    </source>
</evidence>